<keyword evidence="1" id="KW-0732">Signal</keyword>
<evidence type="ECO:0000259" key="2">
    <source>
        <dbReference type="Pfam" id="PF23584"/>
    </source>
</evidence>
<evidence type="ECO:0000313" key="4">
    <source>
        <dbReference type="Proteomes" id="UP001285441"/>
    </source>
</evidence>
<organism evidence="3 4">
    <name type="scientific">Podospora didyma</name>
    <dbReference type="NCBI Taxonomy" id="330526"/>
    <lineage>
        <taxon>Eukaryota</taxon>
        <taxon>Fungi</taxon>
        <taxon>Dikarya</taxon>
        <taxon>Ascomycota</taxon>
        <taxon>Pezizomycotina</taxon>
        <taxon>Sordariomycetes</taxon>
        <taxon>Sordariomycetidae</taxon>
        <taxon>Sordariales</taxon>
        <taxon>Podosporaceae</taxon>
        <taxon>Podospora</taxon>
    </lineage>
</organism>
<accession>A0AAE0TVN4</accession>
<feature type="chain" id="PRO_5042118808" description="DUF7136 domain-containing protein" evidence="1">
    <location>
        <begin position="23"/>
        <end position="133"/>
    </location>
</feature>
<gene>
    <name evidence="3" type="ORF">B0H63DRAFT_450621</name>
</gene>
<evidence type="ECO:0000256" key="1">
    <source>
        <dbReference type="SAM" id="SignalP"/>
    </source>
</evidence>
<name>A0AAE0TVN4_9PEZI</name>
<dbReference type="EMBL" id="JAULSW010000005">
    <property type="protein sequence ID" value="KAK3381261.1"/>
    <property type="molecule type" value="Genomic_DNA"/>
</dbReference>
<reference evidence="3" key="2">
    <citation type="submission" date="2023-06" db="EMBL/GenBank/DDBJ databases">
        <authorList>
            <consortium name="Lawrence Berkeley National Laboratory"/>
            <person name="Haridas S."/>
            <person name="Hensen N."/>
            <person name="Bonometti L."/>
            <person name="Westerberg I."/>
            <person name="Brannstrom I.O."/>
            <person name="Guillou S."/>
            <person name="Cros-Aarteil S."/>
            <person name="Calhoun S."/>
            <person name="Kuo A."/>
            <person name="Mondo S."/>
            <person name="Pangilinan J."/>
            <person name="Riley R."/>
            <person name="LaButti K."/>
            <person name="Andreopoulos B."/>
            <person name="Lipzen A."/>
            <person name="Chen C."/>
            <person name="Yanf M."/>
            <person name="Daum C."/>
            <person name="Ng V."/>
            <person name="Clum A."/>
            <person name="Steindorff A."/>
            <person name="Ohm R."/>
            <person name="Martin F."/>
            <person name="Silar P."/>
            <person name="Natvig D."/>
            <person name="Lalanne C."/>
            <person name="Gautier V."/>
            <person name="Ament-velasquez S.L."/>
            <person name="Kruys A."/>
            <person name="Hutchinson M.I."/>
            <person name="Powell A.J."/>
            <person name="Barry K."/>
            <person name="Miller A.N."/>
            <person name="Grigoriev I.V."/>
            <person name="Debuchy R."/>
            <person name="Gladieux P."/>
            <person name="Thoren M.H."/>
            <person name="Johannesson H."/>
        </authorList>
    </citation>
    <scope>NUCLEOTIDE SEQUENCE</scope>
    <source>
        <strain evidence="3">CBS 232.78</strain>
    </source>
</reference>
<sequence length="133" mass="14523">MTAASAIRQLVALLLLALPIASQVLTNYTSRPIFNLLSAVHGLAALLPLQPILSWEIKNTGPPYDIVASNSLNMTRVNVTSNNSNPHYIVDWAYRLNNTGGGMYRFSFGLNVTQCGGGTNVPSYILHHNMMNH</sequence>
<proteinExistence type="predicted"/>
<reference evidence="3" key="1">
    <citation type="journal article" date="2023" name="Mol. Phylogenet. Evol.">
        <title>Genome-scale phylogeny and comparative genomics of the fungal order Sordariales.</title>
        <authorList>
            <person name="Hensen N."/>
            <person name="Bonometti L."/>
            <person name="Westerberg I."/>
            <person name="Brannstrom I.O."/>
            <person name="Guillou S."/>
            <person name="Cros-Aarteil S."/>
            <person name="Calhoun S."/>
            <person name="Haridas S."/>
            <person name="Kuo A."/>
            <person name="Mondo S."/>
            <person name="Pangilinan J."/>
            <person name="Riley R."/>
            <person name="LaButti K."/>
            <person name="Andreopoulos B."/>
            <person name="Lipzen A."/>
            <person name="Chen C."/>
            <person name="Yan M."/>
            <person name="Daum C."/>
            <person name="Ng V."/>
            <person name="Clum A."/>
            <person name="Steindorff A."/>
            <person name="Ohm R.A."/>
            <person name="Martin F."/>
            <person name="Silar P."/>
            <person name="Natvig D.O."/>
            <person name="Lalanne C."/>
            <person name="Gautier V."/>
            <person name="Ament-Velasquez S.L."/>
            <person name="Kruys A."/>
            <person name="Hutchinson M.I."/>
            <person name="Powell A.J."/>
            <person name="Barry K."/>
            <person name="Miller A.N."/>
            <person name="Grigoriev I.V."/>
            <person name="Debuchy R."/>
            <person name="Gladieux P."/>
            <person name="Hiltunen Thoren M."/>
            <person name="Johannesson H."/>
        </authorList>
    </citation>
    <scope>NUCLEOTIDE SEQUENCE</scope>
    <source>
        <strain evidence="3">CBS 232.78</strain>
    </source>
</reference>
<protein>
    <recommendedName>
        <fullName evidence="2">DUF7136 domain-containing protein</fullName>
    </recommendedName>
</protein>
<dbReference type="Pfam" id="PF23584">
    <property type="entry name" value="DUF7136"/>
    <property type="match status" value="1"/>
</dbReference>
<evidence type="ECO:0000313" key="3">
    <source>
        <dbReference type="EMBL" id="KAK3381261.1"/>
    </source>
</evidence>
<dbReference type="InterPro" id="IPR055560">
    <property type="entry name" value="DUF7136"/>
</dbReference>
<keyword evidence="4" id="KW-1185">Reference proteome</keyword>
<comment type="caution">
    <text evidence="3">The sequence shown here is derived from an EMBL/GenBank/DDBJ whole genome shotgun (WGS) entry which is preliminary data.</text>
</comment>
<feature type="domain" description="DUF7136" evidence="2">
    <location>
        <begin position="28"/>
        <end position="124"/>
    </location>
</feature>
<dbReference type="Proteomes" id="UP001285441">
    <property type="component" value="Unassembled WGS sequence"/>
</dbReference>
<dbReference type="AlphaFoldDB" id="A0AAE0TVN4"/>
<feature type="signal peptide" evidence="1">
    <location>
        <begin position="1"/>
        <end position="22"/>
    </location>
</feature>